<dbReference type="InterPro" id="IPR023095">
    <property type="entry name" value="Ade_MeTrfase_dom_2"/>
</dbReference>
<evidence type="ECO:0000256" key="5">
    <source>
        <dbReference type="ARBA" id="ARBA00022691"/>
    </source>
</evidence>
<protein>
    <recommendedName>
        <fullName evidence="2">site-specific DNA-methyltransferase (adenine-specific)</fullName>
        <ecNumber evidence="2">2.1.1.72</ecNumber>
    </recommendedName>
</protein>
<evidence type="ECO:0000256" key="6">
    <source>
        <dbReference type="ARBA" id="ARBA00047942"/>
    </source>
</evidence>
<dbReference type="Proteomes" id="UP000325187">
    <property type="component" value="Unassembled WGS sequence"/>
</dbReference>
<dbReference type="PIRSF" id="PIRSF000398">
    <property type="entry name" value="M_m6A_EcoRV"/>
    <property type="match status" value="1"/>
</dbReference>
<evidence type="ECO:0000256" key="2">
    <source>
        <dbReference type="ARBA" id="ARBA00011900"/>
    </source>
</evidence>
<name>A0A5A7MY77_9PROT</name>
<gene>
    <name evidence="7" type="ORF">JCM17845_15650</name>
</gene>
<sequence>MESSYSHVRPISPLAGYVGGKRALASTLVDLIDSIDHKTYAEPFVGMGGVFLRRTRRPRAETINDLSGDIATLFRVLQRHYAAFLDMMRFHLTTRAEFDRLCRVDPETLTDFERAARFLYLQRTGYGGKVTGRTFGVDASSPGAFNMYRLGPIMEALHERLSGVVIERLPYDQLLSRYDGDETLFFLDPPYYGSEDYYGKELFSKADFSHLADCLKNLKGGFLLTINDCAETRAAFAGWPVKEVTLNYSLGRSSGCSAREIIIASNQDFLVGKQSRLI</sequence>
<comment type="similarity">
    <text evidence="1">Belongs to the N(4)/N(6)-methyltransferase family.</text>
</comment>
<dbReference type="GO" id="GO:0032259">
    <property type="term" value="P:methylation"/>
    <property type="evidence" value="ECO:0007669"/>
    <property type="project" value="UniProtKB-KW"/>
</dbReference>
<keyword evidence="4 7" id="KW-0808">Transferase</keyword>
<dbReference type="EMBL" id="BKCM01000007">
    <property type="protein sequence ID" value="GER00942.1"/>
    <property type="molecule type" value="Genomic_DNA"/>
</dbReference>
<dbReference type="InterPro" id="IPR012327">
    <property type="entry name" value="MeTrfase_D12"/>
</dbReference>
<dbReference type="EC" id="2.1.1.72" evidence="2"/>
<reference evidence="7 8" key="1">
    <citation type="submission" date="2019-09" db="EMBL/GenBank/DDBJ databases">
        <title>NBRP : Genome information of microbial organism related human and environment.</title>
        <authorList>
            <person name="Hattori M."/>
            <person name="Oshima K."/>
            <person name="Inaba H."/>
            <person name="Suda W."/>
            <person name="Sakamoto M."/>
            <person name="Iino T."/>
            <person name="Kitahara M."/>
            <person name="Oshida Y."/>
            <person name="Iida T."/>
            <person name="Kudo T."/>
            <person name="Itoh T."/>
            <person name="Ohkuma M."/>
        </authorList>
    </citation>
    <scope>NUCLEOTIDE SEQUENCE [LARGE SCALE GENOMIC DNA]</scope>
    <source>
        <strain evidence="7 8">Mie-1</strain>
    </source>
</reference>
<dbReference type="InterPro" id="IPR012263">
    <property type="entry name" value="M_m6A_EcoRV"/>
</dbReference>
<dbReference type="SUPFAM" id="SSF53335">
    <property type="entry name" value="S-adenosyl-L-methionine-dependent methyltransferases"/>
    <property type="match status" value="1"/>
</dbReference>
<dbReference type="RefSeq" id="WP_150002299.1">
    <property type="nucleotide sequence ID" value="NZ_BKCM01000007.1"/>
</dbReference>
<comment type="catalytic activity">
    <reaction evidence="6">
        <text>a 2'-deoxyadenosine in DNA + S-adenosyl-L-methionine = an N(6)-methyl-2'-deoxyadenosine in DNA + S-adenosyl-L-homocysteine + H(+)</text>
        <dbReference type="Rhea" id="RHEA:15197"/>
        <dbReference type="Rhea" id="RHEA-COMP:12418"/>
        <dbReference type="Rhea" id="RHEA-COMP:12419"/>
        <dbReference type="ChEBI" id="CHEBI:15378"/>
        <dbReference type="ChEBI" id="CHEBI:57856"/>
        <dbReference type="ChEBI" id="CHEBI:59789"/>
        <dbReference type="ChEBI" id="CHEBI:90615"/>
        <dbReference type="ChEBI" id="CHEBI:90616"/>
        <dbReference type="EC" id="2.1.1.72"/>
    </reaction>
</comment>
<proteinExistence type="inferred from homology"/>
<dbReference type="GO" id="GO:0043565">
    <property type="term" value="F:sequence-specific DNA binding"/>
    <property type="evidence" value="ECO:0007669"/>
    <property type="project" value="TreeGrafter"/>
</dbReference>
<keyword evidence="3 7" id="KW-0489">Methyltransferase</keyword>
<evidence type="ECO:0000313" key="7">
    <source>
        <dbReference type="EMBL" id="GER00942.1"/>
    </source>
</evidence>
<keyword evidence="5" id="KW-0949">S-adenosyl-L-methionine</keyword>
<dbReference type="AlphaFoldDB" id="A0A5A7MY77"/>
<dbReference type="GO" id="GO:1904047">
    <property type="term" value="F:S-adenosyl-L-methionine binding"/>
    <property type="evidence" value="ECO:0007669"/>
    <property type="project" value="TreeGrafter"/>
</dbReference>
<comment type="caution">
    <text evidence="7">The sequence shown here is derived from an EMBL/GenBank/DDBJ whole genome shotgun (WGS) entry which is preliminary data.</text>
</comment>
<dbReference type="Gene3D" id="3.40.50.150">
    <property type="entry name" value="Vaccinia Virus protein VP39"/>
    <property type="match status" value="1"/>
</dbReference>
<evidence type="ECO:0000256" key="4">
    <source>
        <dbReference type="ARBA" id="ARBA00022679"/>
    </source>
</evidence>
<organism evidence="7 8">
    <name type="scientific">Iodidimonas gelatinilytica</name>
    <dbReference type="NCBI Taxonomy" id="1236966"/>
    <lineage>
        <taxon>Bacteria</taxon>
        <taxon>Pseudomonadati</taxon>
        <taxon>Pseudomonadota</taxon>
        <taxon>Alphaproteobacteria</taxon>
        <taxon>Iodidimonadales</taxon>
        <taxon>Iodidimonadaceae</taxon>
        <taxon>Iodidimonas</taxon>
    </lineage>
</organism>
<evidence type="ECO:0000256" key="3">
    <source>
        <dbReference type="ARBA" id="ARBA00022603"/>
    </source>
</evidence>
<evidence type="ECO:0000256" key="1">
    <source>
        <dbReference type="ARBA" id="ARBA00006594"/>
    </source>
</evidence>
<dbReference type="PRINTS" id="PR00505">
    <property type="entry name" value="D12N6MTFRASE"/>
</dbReference>
<dbReference type="GO" id="GO:0006298">
    <property type="term" value="P:mismatch repair"/>
    <property type="evidence" value="ECO:0007669"/>
    <property type="project" value="TreeGrafter"/>
</dbReference>
<dbReference type="PANTHER" id="PTHR30481:SF4">
    <property type="entry name" value="SITE-SPECIFIC DNA-METHYLTRANSFERASE (ADENINE-SPECIFIC)"/>
    <property type="match status" value="1"/>
</dbReference>
<dbReference type="InterPro" id="IPR029063">
    <property type="entry name" value="SAM-dependent_MTases_sf"/>
</dbReference>
<keyword evidence="8" id="KW-1185">Reference proteome</keyword>
<dbReference type="Gene3D" id="1.10.1020.10">
    <property type="entry name" value="Adenine-specific Methyltransferase, Domain 2"/>
    <property type="match status" value="1"/>
</dbReference>
<dbReference type="GO" id="GO:0009007">
    <property type="term" value="F:site-specific DNA-methyltransferase (adenine-specific) activity"/>
    <property type="evidence" value="ECO:0007669"/>
    <property type="project" value="UniProtKB-EC"/>
</dbReference>
<evidence type="ECO:0000313" key="8">
    <source>
        <dbReference type="Proteomes" id="UP000325187"/>
    </source>
</evidence>
<dbReference type="PANTHER" id="PTHR30481">
    <property type="entry name" value="DNA ADENINE METHYLASE"/>
    <property type="match status" value="1"/>
</dbReference>
<accession>A0A5A7MY77</accession>
<dbReference type="GO" id="GO:0009307">
    <property type="term" value="P:DNA restriction-modification system"/>
    <property type="evidence" value="ECO:0007669"/>
    <property type="project" value="InterPro"/>
</dbReference>
<dbReference type="Pfam" id="PF02086">
    <property type="entry name" value="MethyltransfD12"/>
    <property type="match status" value="1"/>
</dbReference>